<dbReference type="EMBL" id="BTRK01000005">
    <property type="protein sequence ID" value="GMR53080.1"/>
    <property type="molecule type" value="Genomic_DNA"/>
</dbReference>
<accession>A0AAN5CZG2</accession>
<protein>
    <submittedName>
        <fullName evidence="1">Uncharacterized protein</fullName>
    </submittedName>
</protein>
<sequence>HPLLPLPFIHPIDSLSMIPLGILSLLLLPITVVDCTLLEHLCHGENNVRLAYCVQTRKRFGYGTTEAPELKLRIVRDKEGKQTNETVMSHLHGNETEVEESIEDPSCGELRTEYTKLCFKKPPLLAFVETKAFCDAYVESCKATLITNFYSNIKQVTIDFTSYCRRHKARFEYVCPEPLRFPKYVKDATSFCLRYHKRCPDVQLPSEPVPFKKAPKEYIYTRELQYYCDRDRRFARTYCTNKHILKLPRYALRCAQYKATCIDPLTTVIYG</sequence>
<evidence type="ECO:0000313" key="2">
    <source>
        <dbReference type="Proteomes" id="UP001328107"/>
    </source>
</evidence>
<feature type="non-terminal residue" evidence="1">
    <location>
        <position position="1"/>
    </location>
</feature>
<proteinExistence type="predicted"/>
<comment type="caution">
    <text evidence="1">The sequence shown here is derived from an EMBL/GenBank/DDBJ whole genome shotgun (WGS) entry which is preliminary data.</text>
</comment>
<evidence type="ECO:0000313" key="1">
    <source>
        <dbReference type="EMBL" id="GMR53080.1"/>
    </source>
</evidence>
<reference evidence="2" key="1">
    <citation type="submission" date="2022-10" db="EMBL/GenBank/DDBJ databases">
        <title>Genome assembly of Pristionchus species.</title>
        <authorList>
            <person name="Yoshida K."/>
            <person name="Sommer R.J."/>
        </authorList>
    </citation>
    <scope>NUCLEOTIDE SEQUENCE [LARGE SCALE GENOMIC DNA]</scope>
    <source>
        <strain evidence="2">RS5460</strain>
    </source>
</reference>
<keyword evidence="2" id="KW-1185">Reference proteome</keyword>
<name>A0AAN5CZG2_9BILA</name>
<organism evidence="1 2">
    <name type="scientific">Pristionchus mayeri</name>
    <dbReference type="NCBI Taxonomy" id="1317129"/>
    <lineage>
        <taxon>Eukaryota</taxon>
        <taxon>Metazoa</taxon>
        <taxon>Ecdysozoa</taxon>
        <taxon>Nematoda</taxon>
        <taxon>Chromadorea</taxon>
        <taxon>Rhabditida</taxon>
        <taxon>Rhabditina</taxon>
        <taxon>Diplogasteromorpha</taxon>
        <taxon>Diplogasteroidea</taxon>
        <taxon>Neodiplogasteridae</taxon>
        <taxon>Pristionchus</taxon>
    </lineage>
</organism>
<gene>
    <name evidence="1" type="ORF">PMAYCL1PPCAC_23275</name>
</gene>
<dbReference type="AlphaFoldDB" id="A0AAN5CZG2"/>
<dbReference type="Proteomes" id="UP001328107">
    <property type="component" value="Unassembled WGS sequence"/>
</dbReference>